<protein>
    <submittedName>
        <fullName evidence="1">Uncharacterized protein</fullName>
    </submittedName>
</protein>
<organism evidence="1 2">
    <name type="scientific">[Ruminococcus] torques</name>
    <dbReference type="NCBI Taxonomy" id="33039"/>
    <lineage>
        <taxon>Bacteria</taxon>
        <taxon>Bacillati</taxon>
        <taxon>Bacillota</taxon>
        <taxon>Clostridia</taxon>
        <taxon>Lachnospirales</taxon>
        <taxon>Lachnospiraceae</taxon>
        <taxon>Mediterraneibacter</taxon>
    </lineage>
</organism>
<evidence type="ECO:0000313" key="2">
    <source>
        <dbReference type="Proteomes" id="UP000292665"/>
    </source>
</evidence>
<gene>
    <name evidence="1" type="ORF">EAI93_11755</name>
</gene>
<reference evidence="1 2" key="1">
    <citation type="journal article" date="2019" name="Science, e1252229">
        <title>Invertible promoters mediate bacterial phase variation, antibiotic resistance, and host adaptation in the gut.</title>
        <authorList>
            <person name="Jiang X."/>
            <person name="Hall A.B."/>
            <person name="Arthur T.D."/>
            <person name="Plichta D.R."/>
            <person name="Covington C.T."/>
            <person name="Poyet M."/>
            <person name="Crothers J."/>
            <person name="Moses P.L."/>
            <person name="Tolonen A.C."/>
            <person name="Vlamakis H."/>
            <person name="Alm E.J."/>
            <person name="Xavier R.J."/>
        </authorList>
    </citation>
    <scope>NUCLEOTIDE SEQUENCE [LARGE SCALE GENOMIC DNA]</scope>
    <source>
        <strain evidence="2">aa_0143</strain>
    </source>
</reference>
<comment type="caution">
    <text evidence="1">The sequence shown here is derived from an EMBL/GenBank/DDBJ whole genome shotgun (WGS) entry which is preliminary data.</text>
</comment>
<dbReference type="Proteomes" id="UP000292665">
    <property type="component" value="Unassembled WGS sequence"/>
</dbReference>
<accession>A0A4V1Y9Y6</accession>
<name>A0A4V1Y9Y6_9FIRM</name>
<dbReference type="EMBL" id="RCYR01000029">
    <property type="protein sequence ID" value="RYS77837.1"/>
    <property type="molecule type" value="Genomic_DNA"/>
</dbReference>
<evidence type="ECO:0000313" key="1">
    <source>
        <dbReference type="EMBL" id="RYS77837.1"/>
    </source>
</evidence>
<dbReference type="AlphaFoldDB" id="A0A4V1Y9Y6"/>
<dbReference type="RefSeq" id="WP_129794989.1">
    <property type="nucleotide sequence ID" value="NZ_DBFYYZ010000051.1"/>
</dbReference>
<sequence length="111" mass="13399">MRITKKIASEIFKKVVGTDKGMEKFQRGIEDIWVIKLGVITTILRDELKYDLFGNRVEGKHWIVYIDTKYGEDIRVYIDKQTLKIDDFYTQEKLQEREESRREEYKEVMET</sequence>
<proteinExistence type="predicted"/>